<dbReference type="GO" id="GO:0005886">
    <property type="term" value="C:plasma membrane"/>
    <property type="evidence" value="ECO:0007669"/>
    <property type="project" value="UniProtKB-SubCell"/>
</dbReference>
<proteinExistence type="predicted"/>
<feature type="transmembrane region" description="Helical" evidence="6">
    <location>
        <begin position="51"/>
        <end position="74"/>
    </location>
</feature>
<evidence type="ECO:0000256" key="6">
    <source>
        <dbReference type="SAM" id="Phobius"/>
    </source>
</evidence>
<sequence>MTNNKEVLPSGKERITFGVILERYALLILLALVFMFFTVNPASSRAFPTVMNLNVILGSQAVVSLVAIAALFPLISGYFDFSLGAVAAMAQVMSAGLMANMHAPLWVAVIVPILLASLVGLFNGWLVTKRHMPPFVTTLATATLLSGIILWYTGGQTIVSGIDPAITKFGSSRFLGLPTVVYLVLIVAIAAWYFLSQTPYGRSLYAIGSNVNSARLVGVRVEKNVWWSFVVASSISGLAGVIQLSRMGSATAGDGGALLFAALAAVFLGATAINPGFFNVFGTLIGALFVSIAVSGLVLSGASGWASPVFNGTALLLAVGFSTYLGRRKRRG</sequence>
<dbReference type="KEGG" id="aum:AURMO_00054"/>
<feature type="transmembrane region" description="Helical" evidence="6">
    <location>
        <begin position="280"/>
        <end position="299"/>
    </location>
</feature>
<organism evidence="7 8">
    <name type="scientific">Aurantimicrobium photophilum</name>
    <dbReference type="NCBI Taxonomy" id="1987356"/>
    <lineage>
        <taxon>Bacteria</taxon>
        <taxon>Bacillati</taxon>
        <taxon>Actinomycetota</taxon>
        <taxon>Actinomycetes</taxon>
        <taxon>Micrococcales</taxon>
        <taxon>Microbacteriaceae</taxon>
        <taxon>Aurantimicrobium</taxon>
    </lineage>
</organism>
<keyword evidence="5 6" id="KW-0472">Membrane</keyword>
<name>A0A2Z3RV05_9MICO</name>
<feature type="transmembrane region" description="Helical" evidence="6">
    <location>
        <begin position="135"/>
        <end position="154"/>
    </location>
</feature>
<feature type="transmembrane region" description="Helical" evidence="6">
    <location>
        <begin position="21"/>
        <end position="39"/>
    </location>
</feature>
<dbReference type="EMBL" id="CP023994">
    <property type="protein sequence ID" value="AWR20679.1"/>
    <property type="molecule type" value="Genomic_DNA"/>
</dbReference>
<dbReference type="CDD" id="cd06579">
    <property type="entry name" value="TM_PBP1_transp_AraH_like"/>
    <property type="match status" value="1"/>
</dbReference>
<evidence type="ECO:0000313" key="7">
    <source>
        <dbReference type="EMBL" id="AWR20679.1"/>
    </source>
</evidence>
<feature type="transmembrane region" description="Helical" evidence="6">
    <location>
        <begin position="256"/>
        <end position="273"/>
    </location>
</feature>
<evidence type="ECO:0000256" key="2">
    <source>
        <dbReference type="ARBA" id="ARBA00022475"/>
    </source>
</evidence>
<dbReference type="OrthoDB" id="3676653at2"/>
<evidence type="ECO:0000313" key="8">
    <source>
        <dbReference type="Proteomes" id="UP000246894"/>
    </source>
</evidence>
<reference evidence="7 8" key="1">
    <citation type="submission" date="2017-10" db="EMBL/GenBank/DDBJ databases">
        <title>Genome of an Actinobacterium that displays light-enhanced growth.</title>
        <authorList>
            <person name="Maresca J.A."/>
            <person name="Hempel P."/>
            <person name="Shevchenko O."/>
            <person name="Miller K.J."/>
            <person name="Hahn M.W."/>
        </authorList>
    </citation>
    <scope>NUCLEOTIDE SEQUENCE [LARGE SCALE GENOMIC DNA]</scope>
    <source>
        <strain evidence="7 8">MWH-Mo1</strain>
    </source>
</reference>
<dbReference type="RefSeq" id="WP_110232614.1">
    <property type="nucleotide sequence ID" value="NZ_CP023994.1"/>
</dbReference>
<feature type="transmembrane region" description="Helical" evidence="6">
    <location>
        <begin position="305"/>
        <end position="326"/>
    </location>
</feature>
<evidence type="ECO:0000256" key="1">
    <source>
        <dbReference type="ARBA" id="ARBA00004651"/>
    </source>
</evidence>
<feature type="transmembrane region" description="Helical" evidence="6">
    <location>
        <begin position="225"/>
        <end position="244"/>
    </location>
</feature>
<dbReference type="GO" id="GO:0022857">
    <property type="term" value="F:transmembrane transporter activity"/>
    <property type="evidence" value="ECO:0007669"/>
    <property type="project" value="InterPro"/>
</dbReference>
<comment type="subcellular location">
    <subcellularLocation>
        <location evidence="1">Cell membrane</location>
        <topology evidence="1">Multi-pass membrane protein</topology>
    </subcellularLocation>
</comment>
<feature type="transmembrane region" description="Helical" evidence="6">
    <location>
        <begin position="174"/>
        <end position="195"/>
    </location>
</feature>
<gene>
    <name evidence="7" type="ORF">AURMO_00054</name>
</gene>
<keyword evidence="8" id="KW-1185">Reference proteome</keyword>
<evidence type="ECO:0000256" key="5">
    <source>
        <dbReference type="ARBA" id="ARBA00023136"/>
    </source>
</evidence>
<dbReference type="Proteomes" id="UP000246894">
    <property type="component" value="Chromosome"/>
</dbReference>
<keyword evidence="2" id="KW-1003">Cell membrane</keyword>
<dbReference type="PANTHER" id="PTHR32196">
    <property type="entry name" value="ABC TRANSPORTER PERMEASE PROTEIN YPHD-RELATED-RELATED"/>
    <property type="match status" value="1"/>
</dbReference>
<protein>
    <submittedName>
        <fullName evidence="7">Ribose transport system permease protein RbsC</fullName>
    </submittedName>
</protein>
<evidence type="ECO:0000256" key="4">
    <source>
        <dbReference type="ARBA" id="ARBA00022989"/>
    </source>
</evidence>
<dbReference type="Pfam" id="PF02653">
    <property type="entry name" value="BPD_transp_2"/>
    <property type="match status" value="1"/>
</dbReference>
<dbReference type="AlphaFoldDB" id="A0A2Z3RV05"/>
<feature type="transmembrane region" description="Helical" evidence="6">
    <location>
        <begin position="105"/>
        <end position="128"/>
    </location>
</feature>
<dbReference type="PANTHER" id="PTHR32196:SF72">
    <property type="entry name" value="RIBOSE IMPORT PERMEASE PROTEIN RBSC"/>
    <property type="match status" value="1"/>
</dbReference>
<keyword evidence="3 6" id="KW-0812">Transmembrane</keyword>
<accession>A0A2Z3RV05</accession>
<keyword evidence="4 6" id="KW-1133">Transmembrane helix</keyword>
<evidence type="ECO:0000256" key="3">
    <source>
        <dbReference type="ARBA" id="ARBA00022692"/>
    </source>
</evidence>
<dbReference type="InterPro" id="IPR001851">
    <property type="entry name" value="ABC_transp_permease"/>
</dbReference>